<name>A0AAE3A790_9FIRM</name>
<keyword evidence="2" id="KW-0472">Membrane</keyword>
<comment type="caution">
    <text evidence="4">The sequence shown here is derived from an EMBL/GenBank/DDBJ whole genome shotgun (WGS) entry which is preliminary data.</text>
</comment>
<feature type="region of interest" description="Disordered" evidence="1">
    <location>
        <begin position="248"/>
        <end position="328"/>
    </location>
</feature>
<feature type="transmembrane region" description="Helical" evidence="2">
    <location>
        <begin position="6"/>
        <end position="26"/>
    </location>
</feature>
<evidence type="ECO:0000313" key="4">
    <source>
        <dbReference type="EMBL" id="MCC2127276.1"/>
    </source>
</evidence>
<dbReference type="EMBL" id="JAJEPS010000017">
    <property type="protein sequence ID" value="MCC2127276.1"/>
    <property type="molecule type" value="Genomic_DNA"/>
</dbReference>
<protein>
    <submittedName>
        <fullName evidence="4">FecR domain-containing protein</fullName>
    </submittedName>
</protein>
<gene>
    <name evidence="4" type="ORF">LKD36_13975</name>
</gene>
<dbReference type="AlphaFoldDB" id="A0AAE3A790"/>
<evidence type="ECO:0000259" key="3">
    <source>
        <dbReference type="Pfam" id="PF04773"/>
    </source>
</evidence>
<dbReference type="RefSeq" id="WP_308459967.1">
    <property type="nucleotide sequence ID" value="NZ_JAJEPS010000017.1"/>
</dbReference>
<proteinExistence type="predicted"/>
<feature type="compositionally biased region" description="Basic and acidic residues" evidence="1">
    <location>
        <begin position="259"/>
        <end position="272"/>
    </location>
</feature>
<evidence type="ECO:0000256" key="2">
    <source>
        <dbReference type="SAM" id="Phobius"/>
    </source>
</evidence>
<evidence type="ECO:0000256" key="1">
    <source>
        <dbReference type="SAM" id="MobiDB-lite"/>
    </source>
</evidence>
<dbReference type="Proteomes" id="UP001198220">
    <property type="component" value="Unassembled WGS sequence"/>
</dbReference>
<accession>A0AAE3A790</accession>
<keyword evidence="2" id="KW-1133">Transmembrane helix</keyword>
<dbReference type="Pfam" id="PF04773">
    <property type="entry name" value="FecR"/>
    <property type="match status" value="1"/>
</dbReference>
<evidence type="ECO:0000313" key="5">
    <source>
        <dbReference type="Proteomes" id="UP001198220"/>
    </source>
</evidence>
<dbReference type="Gene3D" id="2.60.120.1440">
    <property type="match status" value="1"/>
</dbReference>
<dbReference type="PANTHER" id="PTHR38731:SF1">
    <property type="entry name" value="FECR PROTEIN DOMAIN-CONTAINING PROTEIN"/>
    <property type="match status" value="1"/>
</dbReference>
<dbReference type="PANTHER" id="PTHR38731">
    <property type="entry name" value="LIPL45-RELATED LIPOPROTEIN-RELATED"/>
    <property type="match status" value="1"/>
</dbReference>
<reference evidence="4 5" key="1">
    <citation type="submission" date="2021-10" db="EMBL/GenBank/DDBJ databases">
        <title>Anaerobic single-cell dispensing facilitates the cultivation of human gut bacteria.</title>
        <authorList>
            <person name="Afrizal A."/>
        </authorList>
    </citation>
    <scope>NUCLEOTIDE SEQUENCE [LARGE SCALE GENOMIC DNA]</scope>
    <source>
        <strain evidence="4 5">CLA-AA-H276</strain>
    </source>
</reference>
<organism evidence="4 5">
    <name type="scientific">Hominiventricola filiformis</name>
    <dbReference type="NCBI Taxonomy" id="2885352"/>
    <lineage>
        <taxon>Bacteria</taxon>
        <taxon>Bacillati</taxon>
        <taxon>Bacillota</taxon>
        <taxon>Clostridia</taxon>
        <taxon>Lachnospirales</taxon>
        <taxon>Lachnospiraceae</taxon>
        <taxon>Hominiventricola</taxon>
    </lineage>
</organism>
<keyword evidence="5" id="KW-1185">Reference proteome</keyword>
<feature type="domain" description="FecR protein" evidence="3">
    <location>
        <begin position="66"/>
        <end position="169"/>
    </location>
</feature>
<dbReference type="InterPro" id="IPR006860">
    <property type="entry name" value="FecR"/>
</dbReference>
<feature type="compositionally biased region" description="Low complexity" evidence="1">
    <location>
        <begin position="273"/>
        <end position="296"/>
    </location>
</feature>
<keyword evidence="2" id="KW-0812">Transmembrane</keyword>
<sequence length="383" mass="41922">MKTWVKYGAAIMGLLIVSALIISFGMKKEESYRDIKVMSIKGTATVERASVGSLDAYEDMKLESGDRLSVDSSSSLILSMDDNKYAMLEPGSSLTLEADGTRENSRTIIHLESGAVMNYLSEKLSEKSSYEVTVPNSTMAVRGTVFRVAIVYDEDGDSYTTVQVFDGIVGCRLVFPDGTISEEEVQLAPGKEVLIHGDTEISEYVGDKGHDIDYTTLNREALEFLLFCIDDGSDLCLTREEVEELLRRLDQTEEPEESAEVKKPAKTEKEPAVIETPEPVVPAVEETPSSSGGSSETSEDSPGNDDNQKSHHSSKKKPSSSDEETKTYTVTFQTASGDVFCTQTVEDGKTASKPKLQPSASGSWNYDFTKAVTENIIIKWSAQ</sequence>